<sequence length="59" mass="7168">MTKNNLSQRHFLEQNNAINNLFEHLLQQLRSLGYPETRLWINVARQSFEHELFEQIKND</sequence>
<name>A0A9D1M301_9PROT</name>
<reference evidence="1" key="2">
    <citation type="journal article" date="2021" name="PeerJ">
        <title>Extensive microbial diversity within the chicken gut microbiome revealed by metagenomics and culture.</title>
        <authorList>
            <person name="Gilroy R."/>
            <person name="Ravi A."/>
            <person name="Getino M."/>
            <person name="Pursley I."/>
            <person name="Horton D.L."/>
            <person name="Alikhan N.F."/>
            <person name="Baker D."/>
            <person name="Gharbi K."/>
            <person name="Hall N."/>
            <person name="Watson M."/>
            <person name="Adriaenssens E.M."/>
            <person name="Foster-Nyarko E."/>
            <person name="Jarju S."/>
            <person name="Secka A."/>
            <person name="Antonio M."/>
            <person name="Oren A."/>
            <person name="Chaudhuri R.R."/>
            <person name="La Ragione R."/>
            <person name="Hildebrand F."/>
            <person name="Pallen M.J."/>
        </authorList>
    </citation>
    <scope>NUCLEOTIDE SEQUENCE</scope>
    <source>
        <strain evidence="1">ChiW3-316</strain>
    </source>
</reference>
<dbReference type="EMBL" id="DVNC01000009">
    <property type="protein sequence ID" value="HIU52601.1"/>
    <property type="molecule type" value="Genomic_DNA"/>
</dbReference>
<comment type="caution">
    <text evidence="1">The sequence shown here is derived from an EMBL/GenBank/DDBJ whole genome shotgun (WGS) entry which is preliminary data.</text>
</comment>
<reference evidence="1" key="1">
    <citation type="submission" date="2020-10" db="EMBL/GenBank/DDBJ databases">
        <authorList>
            <person name="Gilroy R."/>
        </authorList>
    </citation>
    <scope>NUCLEOTIDE SEQUENCE</scope>
    <source>
        <strain evidence="1">ChiW3-316</strain>
    </source>
</reference>
<organism evidence="1 2">
    <name type="scientific">Candidatus Scatocola faecipullorum</name>
    <dbReference type="NCBI Taxonomy" id="2840917"/>
    <lineage>
        <taxon>Bacteria</taxon>
        <taxon>Pseudomonadati</taxon>
        <taxon>Pseudomonadota</taxon>
        <taxon>Alphaproteobacteria</taxon>
        <taxon>Rhodospirillales</taxon>
        <taxon>Rhodospirillaceae</taxon>
        <taxon>Rhodospirillaceae incertae sedis</taxon>
        <taxon>Candidatus Scatocola</taxon>
    </lineage>
</organism>
<gene>
    <name evidence="1" type="ORF">IAD20_00800</name>
</gene>
<dbReference type="Proteomes" id="UP000824107">
    <property type="component" value="Unassembled WGS sequence"/>
</dbReference>
<dbReference type="AlphaFoldDB" id="A0A9D1M301"/>
<accession>A0A9D1M301</accession>
<evidence type="ECO:0000313" key="2">
    <source>
        <dbReference type="Proteomes" id="UP000824107"/>
    </source>
</evidence>
<evidence type="ECO:0000313" key="1">
    <source>
        <dbReference type="EMBL" id="HIU52601.1"/>
    </source>
</evidence>
<proteinExistence type="predicted"/>
<protein>
    <submittedName>
        <fullName evidence="1">Uncharacterized protein</fullName>
    </submittedName>
</protein>